<organism evidence="1 2">
    <name type="scientific">Halobaculum halobium</name>
    <dbReference type="NCBI Taxonomy" id="3032281"/>
    <lineage>
        <taxon>Archaea</taxon>
        <taxon>Methanobacteriati</taxon>
        <taxon>Methanobacteriota</taxon>
        <taxon>Stenosarchaea group</taxon>
        <taxon>Halobacteria</taxon>
        <taxon>Halobacteriales</taxon>
        <taxon>Haloferacaceae</taxon>
        <taxon>Halobaculum</taxon>
    </lineage>
</organism>
<accession>A0ABD5TBN9</accession>
<reference evidence="1 2" key="1">
    <citation type="journal article" date="2019" name="Int. J. Syst. Evol. Microbiol.">
        <title>The Global Catalogue of Microorganisms (GCM) 10K type strain sequencing project: providing services to taxonomists for standard genome sequencing and annotation.</title>
        <authorList>
            <consortium name="The Broad Institute Genomics Platform"/>
            <consortium name="The Broad Institute Genome Sequencing Center for Infectious Disease"/>
            <person name="Wu L."/>
            <person name="Ma J."/>
        </authorList>
    </citation>
    <scope>NUCLEOTIDE SEQUENCE [LARGE SCALE GENOMIC DNA]</scope>
    <source>
        <strain evidence="1 2">SYNS20</strain>
    </source>
</reference>
<comment type="caution">
    <text evidence="1">The sequence shown here is derived from an EMBL/GenBank/DDBJ whole genome shotgun (WGS) entry which is preliminary data.</text>
</comment>
<evidence type="ECO:0000313" key="2">
    <source>
        <dbReference type="Proteomes" id="UP001596443"/>
    </source>
</evidence>
<keyword evidence="2" id="KW-1185">Reference proteome</keyword>
<proteinExistence type="predicted"/>
<sequence length="54" mass="5593">MSAIPPLPDATRLVDRSPPSLVGFGSQFGLLPTLDFGRASAWVNVVLLATLVAG</sequence>
<protein>
    <submittedName>
        <fullName evidence="1">Uncharacterized protein</fullName>
    </submittedName>
</protein>
<dbReference type="RefSeq" id="WP_284060897.1">
    <property type="nucleotide sequence ID" value="NZ_CP126158.1"/>
</dbReference>
<gene>
    <name evidence="1" type="ORF">ACFQFD_12005</name>
</gene>
<dbReference type="GeneID" id="81209777"/>
<dbReference type="Proteomes" id="UP001596443">
    <property type="component" value="Unassembled WGS sequence"/>
</dbReference>
<name>A0ABD5TBN9_9EURY</name>
<dbReference type="EMBL" id="JBHSWX010000012">
    <property type="protein sequence ID" value="MFC6786686.1"/>
    <property type="molecule type" value="Genomic_DNA"/>
</dbReference>
<dbReference type="AlphaFoldDB" id="A0ABD5TBN9"/>
<evidence type="ECO:0000313" key="1">
    <source>
        <dbReference type="EMBL" id="MFC6786686.1"/>
    </source>
</evidence>